<keyword evidence="5" id="KW-0238">DNA-binding</keyword>
<dbReference type="GO" id="GO:0006298">
    <property type="term" value="P:mismatch repair"/>
    <property type="evidence" value="ECO:0007669"/>
    <property type="project" value="TreeGrafter"/>
</dbReference>
<dbReference type="InterPro" id="IPR036985">
    <property type="entry name" value="Transglutaminase-like_sf"/>
</dbReference>
<dbReference type="Pfam" id="PF03835">
    <property type="entry name" value="Rad4"/>
    <property type="match status" value="1"/>
</dbReference>
<feature type="region of interest" description="Disordered" evidence="8">
    <location>
        <begin position="1"/>
        <end position="144"/>
    </location>
</feature>
<dbReference type="InterPro" id="IPR018328">
    <property type="entry name" value="Rad4_beta-hairpin_dom3"/>
</dbReference>
<dbReference type="SUPFAM" id="SSF54001">
    <property type="entry name" value="Cysteine proteinases"/>
    <property type="match status" value="1"/>
</dbReference>
<feature type="domain" description="Rad4 beta-hairpin" evidence="11">
    <location>
        <begin position="1233"/>
        <end position="1307"/>
    </location>
</feature>
<evidence type="ECO:0000313" key="12">
    <source>
        <dbReference type="EnsemblMetazoa" id="SCAU009628-PB"/>
    </source>
</evidence>
<evidence type="ECO:0000313" key="13">
    <source>
        <dbReference type="Proteomes" id="UP000095300"/>
    </source>
</evidence>
<protein>
    <recommendedName>
        <fullName evidence="14">Rad4 beta-hairpin domain-containing protein</fullName>
    </recommendedName>
</protein>
<comment type="subcellular location">
    <subcellularLocation>
        <location evidence="1">Nucleus</location>
    </subcellularLocation>
</comment>
<sequence length="1349" mass="151809">MSDEESISEGFSASEDEWKPSKEVRGGESSDDDDSDFEESSPIASATSAPKRSRVEREPKARSSTKQVSSKKKPGQSLRAKLYNKYRPLPKTFSPPSSDGKNSPSASTSRTKSKNAKAPNESNTKDRSEDDGSSSDGSIDNYLVDPEELDIQSSFFNVSSKTTADKPSVSPVPDFDCNAGLGNLSDSASDEDENNVSVNFIKKDETKAFDFRNILENVNSLERVKESLAKQAAEDASRKKSRTASNKLDTMDVYSLLALGEKQHRSHNDGEDEDDEEDDEEAAAAADKERRSKAPSKLSKTKSTRVKRHTKTRPASTLIAGGDTDDSEFEEVADTSENADTTATATSDISHSGNLEIHIELPSNHREKKTRTQQDLEMALKRKFNRDMKERQLLIHKASLLCHFGRTYYYNRLLNDTILMQKTLKLLPSKNAYPSERGTEIKYYQSLVTWFKGAITLNSQNLYPDKKAAKNKAKAHSQLLQQIEKKQASCKEYMVFIFVILLRGMGLQCRLVNNLQPLALRPSQSDLISMKTKQDDKDRDKKGSSIKSKNVSIKHESESDSKQDKDKPGTSSKAKTTVTVKDEDKGCKSKETLHLKPKQANTGQQKSNVDNEKPKATSSKASSSGKQSKEVNRERTCPADYVKSSHFKQGSNPKKSDKELSVGKPQPAGVSSGKAIEKVAQKKEENSPRVSSRKNKKIASEELIKPQLEFRTENSAELTKPVSVTVGKEENIVAVESSSTSKIEVSVQQDQKELAKQNDANSSKIKELANSQKENKKTNLNRLKRGKASVDSDRTQIKKLFIESGTPLIPTVIIKGGKQIENDDVPTTSTQTRVTRSRSKSPQIHISTEFLQSKHYKEKFPGITKQNTNIKNKPLRGKSPIEKVKISPSFLSKTSEKNVATKRILRSSQKTNEVASTEPDAGSNVNSTHLQIPQLDGADDDPLPGKREKSLKKKATKKKKTAQNQTTQDSDEDFEPSPVKRPKMAPSAPKRDRRVLSTDEDEKTTDKQKSPTAADMWVEVWSDVEEQWICVDIFKGKVHSVDSIRKSASSNMAYVFAFQNDLSVKDVTARYSTHWTTVVRKSRIDKSWLDAALNKYRGHRTSRDIKEDQELRRIHEEKPMPTSIGDYKNHPFYALERHLLKFEALYPPTAPTLGFIRGEAVYSRDCVHTLHSRDIWLKQARVVKLGEKPYKIVKARPKWDRITQTVIKDQPLEIFGFWQTEDYDPPTAENGIVPRNAYGNVELFKPTMLPKKCVHIRLPGLNRICKKLGVDCANAVVGFDFHQGACHPTYDGFVICEEFQDQVTAAWYQDQEDQERKEQEKYEARVYGNWKKLIRGLLIRERLKLKYDF</sequence>
<evidence type="ECO:0000256" key="2">
    <source>
        <dbReference type="ARBA" id="ARBA00009525"/>
    </source>
</evidence>
<dbReference type="GO" id="GO:0000111">
    <property type="term" value="C:nucleotide-excision repair factor 2 complex"/>
    <property type="evidence" value="ECO:0007669"/>
    <property type="project" value="TreeGrafter"/>
</dbReference>
<dbReference type="GO" id="GO:0006289">
    <property type="term" value="P:nucleotide-excision repair"/>
    <property type="evidence" value="ECO:0007669"/>
    <property type="project" value="InterPro"/>
</dbReference>
<feature type="compositionally biased region" description="Low complexity" evidence="8">
    <location>
        <begin position="616"/>
        <end position="626"/>
    </location>
</feature>
<feature type="compositionally biased region" description="Basic and acidic residues" evidence="8">
    <location>
        <begin position="553"/>
        <end position="568"/>
    </location>
</feature>
<feature type="compositionally biased region" description="Basic residues" evidence="8">
    <location>
        <begin position="293"/>
        <end position="312"/>
    </location>
</feature>
<dbReference type="FunFam" id="2.20.20.110:FF:000001">
    <property type="entry name" value="DNA repair protein complementing XP-C cells"/>
    <property type="match status" value="1"/>
</dbReference>
<dbReference type="InterPro" id="IPR004583">
    <property type="entry name" value="DNA_repair_Rad4"/>
</dbReference>
<evidence type="ECO:0008006" key="14">
    <source>
        <dbReference type="Google" id="ProtNLM"/>
    </source>
</evidence>
<dbReference type="SMART" id="SM01030">
    <property type="entry name" value="BHD_1"/>
    <property type="match status" value="1"/>
</dbReference>
<dbReference type="Pfam" id="PF10403">
    <property type="entry name" value="BHD_1"/>
    <property type="match status" value="1"/>
</dbReference>
<dbReference type="STRING" id="35570.A0A1I8PN57"/>
<evidence type="ECO:0000256" key="4">
    <source>
        <dbReference type="ARBA" id="ARBA00022763"/>
    </source>
</evidence>
<feature type="compositionally biased region" description="Low complexity" evidence="8">
    <location>
        <begin position="335"/>
        <end position="346"/>
    </location>
</feature>
<feature type="domain" description="Rad4 beta-hairpin" evidence="9">
    <location>
        <begin position="1116"/>
        <end position="1168"/>
    </location>
</feature>
<feature type="region of interest" description="Disordered" evidence="8">
    <location>
        <begin position="526"/>
        <end position="718"/>
    </location>
</feature>
<dbReference type="InterPro" id="IPR018327">
    <property type="entry name" value="BHD_2"/>
</dbReference>
<dbReference type="NCBIfam" id="TIGR00605">
    <property type="entry name" value="rad4"/>
    <property type="match status" value="1"/>
</dbReference>
<feature type="region of interest" description="Disordered" evidence="8">
    <location>
        <begin position="227"/>
        <end position="247"/>
    </location>
</feature>
<dbReference type="SMART" id="SM01031">
    <property type="entry name" value="BHD_2"/>
    <property type="match status" value="1"/>
</dbReference>
<dbReference type="Gene3D" id="2.20.20.110">
    <property type="entry name" value="Rad4, beta-hairpin domain BHD1"/>
    <property type="match status" value="1"/>
</dbReference>
<dbReference type="KEGG" id="scac:106085040"/>
<gene>
    <name evidence="12" type="primary">106085040</name>
</gene>
<organism evidence="12 13">
    <name type="scientific">Stomoxys calcitrans</name>
    <name type="common">Stable fly</name>
    <name type="synonym">Conops calcitrans</name>
    <dbReference type="NCBI Taxonomy" id="35570"/>
    <lineage>
        <taxon>Eukaryota</taxon>
        <taxon>Metazoa</taxon>
        <taxon>Ecdysozoa</taxon>
        <taxon>Arthropoda</taxon>
        <taxon>Hexapoda</taxon>
        <taxon>Insecta</taxon>
        <taxon>Pterygota</taxon>
        <taxon>Neoptera</taxon>
        <taxon>Endopterygota</taxon>
        <taxon>Diptera</taxon>
        <taxon>Brachycera</taxon>
        <taxon>Muscomorpha</taxon>
        <taxon>Muscoidea</taxon>
        <taxon>Muscidae</taxon>
        <taxon>Stomoxys</taxon>
    </lineage>
</organism>
<feature type="region of interest" description="Disordered" evidence="8">
    <location>
        <begin position="858"/>
        <end position="1012"/>
    </location>
</feature>
<feature type="region of interest" description="Disordered" evidence="8">
    <location>
        <begin position="159"/>
        <end position="194"/>
    </location>
</feature>
<dbReference type="FunFam" id="3.30.70.2460:FF:000001">
    <property type="entry name" value="DNA repair protein Rad4 family"/>
    <property type="match status" value="1"/>
</dbReference>
<keyword evidence="4" id="KW-0227">DNA damage</keyword>
<dbReference type="GO" id="GO:0005737">
    <property type="term" value="C:cytoplasm"/>
    <property type="evidence" value="ECO:0007669"/>
    <property type="project" value="TreeGrafter"/>
</dbReference>
<feature type="compositionally biased region" description="Basic and acidic residues" evidence="8">
    <location>
        <begin position="532"/>
        <end position="543"/>
    </location>
</feature>
<evidence type="ECO:0000259" key="11">
    <source>
        <dbReference type="SMART" id="SM01032"/>
    </source>
</evidence>
<dbReference type="InterPro" id="IPR018325">
    <property type="entry name" value="Rad4/PNGase_transGLS-fold"/>
</dbReference>
<keyword evidence="6" id="KW-0234">DNA repair</keyword>
<feature type="compositionally biased region" description="Acidic residues" evidence="8">
    <location>
        <begin position="29"/>
        <end position="39"/>
    </location>
</feature>
<dbReference type="Pfam" id="PF10404">
    <property type="entry name" value="BHD_2"/>
    <property type="match status" value="1"/>
</dbReference>
<dbReference type="SMART" id="SM01032">
    <property type="entry name" value="BHD_3"/>
    <property type="match status" value="1"/>
</dbReference>
<dbReference type="EnsemblMetazoa" id="SCAU009628-RB">
    <property type="protein sequence ID" value="SCAU009628-PB"/>
    <property type="gene ID" value="SCAU009628"/>
</dbReference>
<dbReference type="InterPro" id="IPR018026">
    <property type="entry name" value="DNA_repair_Rad4-like"/>
</dbReference>
<feature type="compositionally biased region" description="Polar residues" evidence="8">
    <location>
        <begin position="906"/>
        <end position="915"/>
    </location>
</feature>
<feature type="compositionally biased region" description="Acidic residues" evidence="8">
    <location>
        <begin position="270"/>
        <end position="282"/>
    </location>
</feature>
<feature type="region of interest" description="Disordered" evidence="8">
    <location>
        <begin position="749"/>
        <end position="790"/>
    </location>
</feature>
<feature type="compositionally biased region" description="Acidic residues" evidence="8">
    <location>
        <begin position="323"/>
        <end position="334"/>
    </location>
</feature>
<evidence type="ECO:0000259" key="10">
    <source>
        <dbReference type="SMART" id="SM01031"/>
    </source>
</evidence>
<evidence type="ECO:0000256" key="7">
    <source>
        <dbReference type="ARBA" id="ARBA00023242"/>
    </source>
</evidence>
<dbReference type="InterPro" id="IPR018326">
    <property type="entry name" value="Rad4_beta-hairpin_dom1"/>
</dbReference>
<dbReference type="GO" id="GO:0003684">
    <property type="term" value="F:damaged DNA binding"/>
    <property type="evidence" value="ECO:0007669"/>
    <property type="project" value="InterPro"/>
</dbReference>
<keyword evidence="13" id="KW-1185">Reference proteome</keyword>
<reference evidence="12" key="1">
    <citation type="submission" date="2020-05" db="UniProtKB">
        <authorList>
            <consortium name="EnsemblMetazoa"/>
        </authorList>
    </citation>
    <scope>IDENTIFICATION</scope>
    <source>
        <strain evidence="12">USDA</strain>
    </source>
</reference>
<dbReference type="GO" id="GO:0071942">
    <property type="term" value="C:XPC complex"/>
    <property type="evidence" value="ECO:0007669"/>
    <property type="project" value="TreeGrafter"/>
</dbReference>
<accession>A0A1I8PN57</accession>
<keyword evidence="7" id="KW-0539">Nucleus</keyword>
<name>A0A1I8PN57_STOCA</name>
<dbReference type="Gene3D" id="3.90.260.10">
    <property type="entry name" value="Transglutaminase-like"/>
    <property type="match status" value="2"/>
</dbReference>
<dbReference type="Proteomes" id="UP000095300">
    <property type="component" value="Unassembled WGS sequence"/>
</dbReference>
<feature type="compositionally biased region" description="Polar residues" evidence="8">
    <location>
        <begin position="599"/>
        <end position="608"/>
    </location>
</feature>
<comment type="similarity">
    <text evidence="2">Belongs to the XPC family.</text>
</comment>
<evidence type="ECO:0000259" key="9">
    <source>
        <dbReference type="SMART" id="SM01030"/>
    </source>
</evidence>
<dbReference type="OrthoDB" id="300780at2759"/>
<dbReference type="PANTHER" id="PTHR12135">
    <property type="entry name" value="DNA REPAIR PROTEIN XP-C / RAD4"/>
    <property type="match status" value="1"/>
</dbReference>
<dbReference type="VEuPathDB" id="VectorBase:SCAU009628"/>
<feature type="compositionally biased region" description="Low complexity" evidence="8">
    <location>
        <begin position="570"/>
        <end position="579"/>
    </location>
</feature>
<feature type="compositionally biased region" description="Basic and acidic residues" evidence="8">
    <location>
        <begin position="580"/>
        <end position="594"/>
    </location>
</feature>
<evidence type="ECO:0000256" key="5">
    <source>
        <dbReference type="ARBA" id="ARBA00023125"/>
    </source>
</evidence>
<proteinExistence type="inferred from homology"/>
<evidence type="ECO:0000256" key="1">
    <source>
        <dbReference type="ARBA" id="ARBA00004123"/>
    </source>
</evidence>
<evidence type="ECO:0000256" key="6">
    <source>
        <dbReference type="ARBA" id="ARBA00023204"/>
    </source>
</evidence>
<feature type="region of interest" description="Disordered" evidence="8">
    <location>
        <begin position="820"/>
        <end position="843"/>
    </location>
</feature>
<feature type="compositionally biased region" description="Basic and acidic residues" evidence="8">
    <location>
        <begin position="698"/>
        <end position="714"/>
    </location>
</feature>
<evidence type="ECO:0000256" key="3">
    <source>
        <dbReference type="ARBA" id="ARBA00022553"/>
    </source>
</evidence>
<feature type="compositionally biased region" description="Basic and acidic residues" evidence="8">
    <location>
        <begin position="16"/>
        <end position="28"/>
    </location>
</feature>
<dbReference type="PANTHER" id="PTHR12135:SF0">
    <property type="entry name" value="DNA REPAIR PROTEIN COMPLEMENTING XP-C CELLS"/>
    <property type="match status" value="1"/>
</dbReference>
<feature type="compositionally biased region" description="Basic residues" evidence="8">
    <location>
        <begin position="949"/>
        <end position="961"/>
    </location>
</feature>
<feature type="domain" description="Rad4 beta-hairpin" evidence="10">
    <location>
        <begin position="1170"/>
        <end position="1226"/>
    </location>
</feature>
<evidence type="ECO:0000256" key="8">
    <source>
        <dbReference type="SAM" id="MobiDB-lite"/>
    </source>
</evidence>
<dbReference type="InterPro" id="IPR042488">
    <property type="entry name" value="Rad4_BHD3_sf"/>
</dbReference>
<feature type="compositionally biased region" description="Basic and acidic residues" evidence="8">
    <location>
        <begin position="227"/>
        <end position="238"/>
    </location>
</feature>
<dbReference type="Gene3D" id="3.30.70.2460">
    <property type="entry name" value="Rad4, beta-hairpin domain BHD3"/>
    <property type="match status" value="1"/>
</dbReference>
<feature type="compositionally biased region" description="Polar residues" evidence="8">
    <location>
        <begin position="94"/>
        <end position="110"/>
    </location>
</feature>
<feature type="compositionally biased region" description="Basic and acidic residues" evidence="8">
    <location>
        <begin position="675"/>
        <end position="687"/>
    </location>
</feature>
<keyword evidence="3" id="KW-0597">Phosphoprotein</keyword>
<feature type="compositionally biased region" description="Basic and acidic residues" evidence="8">
    <location>
        <begin position="627"/>
        <end position="637"/>
    </location>
</feature>
<dbReference type="InterPro" id="IPR038765">
    <property type="entry name" value="Papain-like_cys_pep_sf"/>
</dbReference>
<feature type="region of interest" description="Disordered" evidence="8">
    <location>
        <begin position="259"/>
        <end position="346"/>
    </location>
</feature>
<dbReference type="Pfam" id="PF10405">
    <property type="entry name" value="BHD_3"/>
    <property type="match status" value="1"/>
</dbReference>
<dbReference type="GO" id="GO:0003697">
    <property type="term" value="F:single-stranded DNA binding"/>
    <property type="evidence" value="ECO:0007669"/>
    <property type="project" value="TreeGrafter"/>
</dbReference>